<dbReference type="Proteomes" id="UP000008898">
    <property type="component" value="Chromosome"/>
</dbReference>
<reference evidence="3" key="1">
    <citation type="submission" date="2009-07" db="EMBL/GenBank/DDBJ databases">
        <title>Complete genome sequence of Zobellia galactanivorans Dsij.</title>
        <authorList>
            <consortium name="Genoscope - CEA"/>
        </authorList>
    </citation>
    <scope>NUCLEOTIDE SEQUENCE [LARGE SCALE GENOMIC DNA]</scope>
    <source>
        <strain evidence="3">DSM 12802 / CCUG 47099 / CIP 106680 / NCIMB 13871 / Dsij</strain>
    </source>
</reference>
<organism evidence="2 3">
    <name type="scientific">Zobellia galactanivorans (strain DSM 12802 / CCUG 47099 / CIP 106680 / NCIMB 13871 / Dsij)</name>
    <dbReference type="NCBI Taxonomy" id="63186"/>
    <lineage>
        <taxon>Bacteria</taxon>
        <taxon>Pseudomonadati</taxon>
        <taxon>Bacteroidota</taxon>
        <taxon>Flavobacteriia</taxon>
        <taxon>Flavobacteriales</taxon>
        <taxon>Flavobacteriaceae</taxon>
        <taxon>Zobellia</taxon>
    </lineage>
</organism>
<proteinExistence type="predicted"/>
<dbReference type="STRING" id="63186.ZOBELLIA_129"/>
<dbReference type="InterPro" id="IPR036291">
    <property type="entry name" value="NAD(P)-bd_dom_sf"/>
</dbReference>
<dbReference type="InterPro" id="IPR050177">
    <property type="entry name" value="Lipid_A_modif_metabolic_enz"/>
</dbReference>
<evidence type="ECO:0000313" key="3">
    <source>
        <dbReference type="Proteomes" id="UP000008898"/>
    </source>
</evidence>
<dbReference type="AlphaFoldDB" id="G0L093"/>
<keyword evidence="3" id="KW-1185">Reference proteome</keyword>
<name>G0L093_ZOBGA</name>
<dbReference type="EMBL" id="FP476056">
    <property type="protein sequence ID" value="CAZ94202.1"/>
    <property type="molecule type" value="Genomic_DNA"/>
</dbReference>
<evidence type="ECO:0000259" key="1">
    <source>
        <dbReference type="Pfam" id="PF01370"/>
    </source>
</evidence>
<gene>
    <name evidence="2" type="ordered locus">zobellia_129</name>
</gene>
<feature type="domain" description="NAD-dependent epimerase/dehydratase" evidence="1">
    <location>
        <begin position="15"/>
        <end position="217"/>
    </location>
</feature>
<dbReference type="KEGG" id="zga:ZOBELLIA_129"/>
<dbReference type="InterPro" id="IPR001509">
    <property type="entry name" value="Epimerase_deHydtase"/>
</dbReference>
<dbReference type="PANTHER" id="PTHR43245">
    <property type="entry name" value="BIFUNCTIONAL POLYMYXIN RESISTANCE PROTEIN ARNA"/>
    <property type="match status" value="1"/>
</dbReference>
<sequence>MFIFEQHLIDRVMKILFIGGTGNISTASSRLALEKGIDLYHLNRGTKKGGLTGVQTIYGDINKPEELSELQKHSWDVVVNWIAFTPEDIERDITLFHGKTKQYIFISSASCYQTPLQYPIITESTPLCNNLWDYSQNKIRCEDRLMQAYREKGFPVTIVRPSLTYDTVIPIAIGGFREYTTADRIIKGKEIIVHGDGTSLWTVTHADDFAKGFVGLLGLTTAIGHAFHITSDEILSWNMIYRIFADALGFEARVVHIASDFICKIEPSFTGTLLADKGESVIFDNSKIKTFVPGFKATIPFSEGIKRTLKWFDENPEHKIVNEDKNRQIERILQAYKSL</sequence>
<evidence type="ECO:0000313" key="2">
    <source>
        <dbReference type="EMBL" id="CAZ94202.1"/>
    </source>
</evidence>
<dbReference type="Pfam" id="PF01370">
    <property type="entry name" value="Epimerase"/>
    <property type="match status" value="1"/>
</dbReference>
<accession>G0L093</accession>
<dbReference type="PATRIC" id="fig|63186.3.peg.133"/>
<dbReference type="SUPFAM" id="SSF51735">
    <property type="entry name" value="NAD(P)-binding Rossmann-fold domains"/>
    <property type="match status" value="1"/>
</dbReference>
<reference evidence="2 3" key="2">
    <citation type="journal article" date="2012" name="Environ. Microbiol.">
        <title>Characterization of the first alginolytic operons in a marine bacterium: from their emergence in marine Flavobacteriia to their independent transfers to marine Proteobacteria and human gut Bacteroides.</title>
        <authorList>
            <person name="Thomas F."/>
            <person name="Barbeyron T."/>
            <person name="Tonon T."/>
            <person name="Genicot S."/>
            <person name="Czjzek M."/>
            <person name="Michel G."/>
        </authorList>
    </citation>
    <scope>NUCLEOTIDE SEQUENCE [LARGE SCALE GENOMIC DNA]</scope>
    <source>
        <strain evidence="3">DSM 12802 / CCUG 47099 / CIP 106680 / NCIMB 13871 / Dsij</strain>
    </source>
</reference>
<protein>
    <submittedName>
        <fullName evidence="2">NAD(P)-dependent sugar epimerase/dehydratase</fullName>
    </submittedName>
</protein>
<dbReference type="HOGENOM" id="CLU_065334_0_0_10"/>
<dbReference type="Gene3D" id="3.40.50.720">
    <property type="entry name" value="NAD(P)-binding Rossmann-like Domain"/>
    <property type="match status" value="1"/>
</dbReference>